<proteinExistence type="predicted"/>
<keyword evidence="1" id="KW-0378">Hydrolase</keyword>
<keyword evidence="4" id="KW-0645">Protease</keyword>
<feature type="chain" id="PRO_5020626713" evidence="2">
    <location>
        <begin position="32"/>
        <end position="672"/>
    </location>
</feature>
<dbReference type="InParanoid" id="A0A4R6QPG4"/>
<keyword evidence="2" id="KW-0732">Signal</keyword>
<protein>
    <submittedName>
        <fullName evidence="4">Dipeptidyl aminopeptidase/acylaminoacyl peptidase</fullName>
    </submittedName>
</protein>
<dbReference type="PANTHER" id="PTHR42776:SF27">
    <property type="entry name" value="DIPEPTIDYL PEPTIDASE FAMILY MEMBER 6"/>
    <property type="match status" value="1"/>
</dbReference>
<evidence type="ECO:0000256" key="2">
    <source>
        <dbReference type="SAM" id="SignalP"/>
    </source>
</evidence>
<dbReference type="RefSeq" id="WP_133699797.1">
    <property type="nucleotide sequence ID" value="NZ_SNXS01000002.1"/>
</dbReference>
<name>A0A4R6QPG4_9BURK</name>
<dbReference type="SUPFAM" id="SSF53474">
    <property type="entry name" value="alpha/beta-Hydrolases"/>
    <property type="match status" value="1"/>
</dbReference>
<dbReference type="Proteomes" id="UP000295361">
    <property type="component" value="Unassembled WGS sequence"/>
</dbReference>
<keyword evidence="5" id="KW-1185">Reference proteome</keyword>
<dbReference type="GO" id="GO:0004252">
    <property type="term" value="F:serine-type endopeptidase activity"/>
    <property type="evidence" value="ECO:0007669"/>
    <property type="project" value="TreeGrafter"/>
</dbReference>
<feature type="signal peptide" evidence="2">
    <location>
        <begin position="1"/>
        <end position="31"/>
    </location>
</feature>
<feature type="domain" description="Peptidase S9 prolyl oligopeptidase catalytic" evidence="3">
    <location>
        <begin position="456"/>
        <end position="670"/>
    </location>
</feature>
<reference evidence="4 5" key="1">
    <citation type="submission" date="2019-03" db="EMBL/GenBank/DDBJ databases">
        <title>Genomic Encyclopedia of Type Strains, Phase IV (KMG-IV): sequencing the most valuable type-strain genomes for metagenomic binning, comparative biology and taxonomic classification.</title>
        <authorList>
            <person name="Goeker M."/>
        </authorList>
    </citation>
    <scope>NUCLEOTIDE SEQUENCE [LARGE SCALE GENOMIC DNA]</scope>
    <source>
        <strain evidence="4 5">DSM 16998</strain>
    </source>
</reference>
<dbReference type="GO" id="GO:0006508">
    <property type="term" value="P:proteolysis"/>
    <property type="evidence" value="ECO:0007669"/>
    <property type="project" value="InterPro"/>
</dbReference>
<dbReference type="PANTHER" id="PTHR42776">
    <property type="entry name" value="SERINE PEPTIDASE S9 FAMILY MEMBER"/>
    <property type="match status" value="1"/>
</dbReference>
<evidence type="ECO:0000313" key="4">
    <source>
        <dbReference type="EMBL" id="TDP72319.1"/>
    </source>
</evidence>
<accession>A0A4R6QPG4</accession>
<comment type="caution">
    <text evidence="4">The sequence shown here is derived from an EMBL/GenBank/DDBJ whole genome shotgun (WGS) entry which is preliminary data.</text>
</comment>
<evidence type="ECO:0000256" key="1">
    <source>
        <dbReference type="ARBA" id="ARBA00022801"/>
    </source>
</evidence>
<dbReference type="Gene3D" id="3.40.50.1820">
    <property type="entry name" value="alpha/beta hydrolase"/>
    <property type="match status" value="1"/>
</dbReference>
<dbReference type="AlphaFoldDB" id="A0A4R6QPG4"/>
<gene>
    <name evidence="4" type="ORF">DES47_10264</name>
</gene>
<evidence type="ECO:0000259" key="3">
    <source>
        <dbReference type="Pfam" id="PF00326"/>
    </source>
</evidence>
<organism evidence="4 5">
    <name type="scientific">Roseateles toxinivorans</name>
    <dbReference type="NCBI Taxonomy" id="270368"/>
    <lineage>
        <taxon>Bacteria</taxon>
        <taxon>Pseudomonadati</taxon>
        <taxon>Pseudomonadota</taxon>
        <taxon>Betaproteobacteria</taxon>
        <taxon>Burkholderiales</taxon>
        <taxon>Sphaerotilaceae</taxon>
        <taxon>Roseateles</taxon>
    </lineage>
</organism>
<keyword evidence="4" id="KW-0031">Aminopeptidase</keyword>
<dbReference type="EMBL" id="SNXS01000002">
    <property type="protein sequence ID" value="TDP72319.1"/>
    <property type="molecule type" value="Genomic_DNA"/>
</dbReference>
<dbReference type="Pfam" id="PF00326">
    <property type="entry name" value="Peptidase_S9"/>
    <property type="match status" value="1"/>
</dbReference>
<dbReference type="SUPFAM" id="SSF69304">
    <property type="entry name" value="Tricorn protease N-terminal domain"/>
    <property type="match status" value="1"/>
</dbReference>
<dbReference type="GO" id="GO:0004177">
    <property type="term" value="F:aminopeptidase activity"/>
    <property type="evidence" value="ECO:0007669"/>
    <property type="project" value="UniProtKB-KW"/>
</dbReference>
<evidence type="ECO:0000313" key="5">
    <source>
        <dbReference type="Proteomes" id="UP000295361"/>
    </source>
</evidence>
<dbReference type="InterPro" id="IPR029058">
    <property type="entry name" value="AB_hydrolase_fold"/>
</dbReference>
<sequence>MPKNRSSLHPTLRRRSLLALALSSALPLARAQGAADKPDAARLFRAPQMLGAVLAPNGHRLAMRSVGPQGRVMLTVLQLDTLAPKVVYNSDNADVERVVWVNNDRLAFDLTDRETPQGKIDAGPGLFAVDHDGANLRQLVERQVAWLKDGNDTRQLQPWNTFLLNGSTLRQGDAVMAVRPEAYDGKDMGFFKLLRVDTRNGRAETVDSPLHSVGWWPDAQGNLRVALTRDGEKAALRWKDPASGQWRVLAEFNAYTEDGDLQVRHVGADGKLYVSARRGRDKQAMWLLDPATGTWSAKPLAESPQFDVDAQALARQDRVLGLRFTIDAEVTQWLDADMQTLQAQIDKVLPSTVNRLSVPWSDDAPWVLIEAFADIQPTQYLLFNRETRKFTRLGGERPDIEAKQMAAMDMVRIKARDGLEIPAWLSLPPGAEKLDKKNLPLVVLVHGGPFVRAPGWTWDAEVQFLNARGYAVLQPQFRGTLGFGTAHARAGWRQWGKAMQADLADAARWAIAQGIADPKRIAIAGASYGGYAALMGLVRDADLFRCAVAWVGVTDLDMLHTVNWSDMSDSFKTHGMPALVGDRVKDAADLKDNSPLTHAARIRQPLLLAYGSADRRVPLIHGEAFRKAVQAGNTALEWVVYQDEGHGWRVPANRVDFWNRTATFLDKHLTPR</sequence>
<dbReference type="InterPro" id="IPR001375">
    <property type="entry name" value="Peptidase_S9_cat"/>
</dbReference>
<dbReference type="OrthoDB" id="4269629at2"/>